<dbReference type="EMBL" id="JABSTQ010011416">
    <property type="protein sequence ID" value="KAG0411651.1"/>
    <property type="molecule type" value="Genomic_DNA"/>
</dbReference>
<sequence>MIEELGLVVANNGAPTFFRPPRTYSVLDVTAHTPSLELTWETAPDTRGSDHFPIHITIKGCQTARKVTRSCTNWDVFRASLDLTQTDIPEAITHTLQAATRTSRVSDWLPKPDLTFLNLQAARTRAQRKYRRTNNPTDKSKFHRISAKLRRHAKALVRNRWKLMCKDVNAPSSLAKLWAVLGTMTGKLWTRHALQILALAANVTLVDAAERLGALYAPAEATERPLAPDAAPGPLDAPFTAPELQSALRKCRKKTAAGPDGIPYQALTNLTDDALEALLTWFNSIWDSGVVPDEWKVATVVPLLKPGKPPDKAESYRPISLTSCISKLFERLVQGRLRWYLEERMCLPECMTGFRRGLAAQDSILDLTSDLEENKNRRRNTVAVFLDVERAYDGVPPSTILRRLTEIGLTGKIQVFLANFLTGRKIQIRAEGAASSPRLLHRGMPQGSVLSPILFNMVMAQLPLSLPSTPLPVQVSIYADDICLWVTGMYTTQIHRSIQSAVQAVDTFLTKSGLSLSQDKTVCMPVRGNGRRFRPPDIKLAGKPLTCVNKQRFLGIVITSRLRWAQAVKATTAACRPAMNAVRHMTGTTWGCTERTITSAQSALVTSRILYRLPYMSPSQTDMERLEQGHRHGLRTALGIPNAAKNAVVLQEAGAEPLTVQARARRLSQLARLSTTLPGRWFLQRIQARTKGSWNDTVEDFLNIAGPLPTMTSEARVAPWEVAKPKKVGPINALREAVEKHIEERYGGWLQIYTDGSVSKARTSSTAAFCIPELALEWCGRLQAPTSSTTAELVAIDKALQAAAQLSPHRMVLLTDSRCALQKLANAECADPATTAARRTLSFLLTHGSMVWFHWRPGHTGIKGNERADSLAGEAHLAPRTVPTPPYPQQAALKVHWHLQDSKPKPALPRGALSGLSRAAQTLVRRLRTNTAYTNAFLAKIGKGQHPLCSQCNSAETVEHILCVCPAYETQRAALRQRICKSDLTTNDILAPDGSGRKCQNTLKAMLAFLRDTKTITRL</sequence>
<keyword evidence="2" id="KW-1185">Reference proteome</keyword>
<gene>
    <name evidence="1" type="ORF">HPB47_011218</name>
</gene>
<dbReference type="Proteomes" id="UP000805193">
    <property type="component" value="Unassembled WGS sequence"/>
</dbReference>
<evidence type="ECO:0000313" key="2">
    <source>
        <dbReference type="Proteomes" id="UP000805193"/>
    </source>
</evidence>
<accession>A0AC60NWW9</accession>
<comment type="caution">
    <text evidence="1">The sequence shown here is derived from an EMBL/GenBank/DDBJ whole genome shotgun (WGS) entry which is preliminary data.</text>
</comment>
<reference evidence="1 2" key="1">
    <citation type="journal article" date="2020" name="Cell">
        <title>Large-Scale Comparative Analyses of Tick Genomes Elucidate Their Genetic Diversity and Vector Capacities.</title>
        <authorList>
            <consortium name="Tick Genome and Microbiome Consortium (TIGMIC)"/>
            <person name="Jia N."/>
            <person name="Wang J."/>
            <person name="Shi W."/>
            <person name="Du L."/>
            <person name="Sun Y."/>
            <person name="Zhan W."/>
            <person name="Jiang J.F."/>
            <person name="Wang Q."/>
            <person name="Zhang B."/>
            <person name="Ji P."/>
            <person name="Bell-Sakyi L."/>
            <person name="Cui X.M."/>
            <person name="Yuan T.T."/>
            <person name="Jiang B.G."/>
            <person name="Yang W.F."/>
            <person name="Lam T.T."/>
            <person name="Chang Q.C."/>
            <person name="Ding S.J."/>
            <person name="Wang X.J."/>
            <person name="Zhu J.G."/>
            <person name="Ruan X.D."/>
            <person name="Zhao L."/>
            <person name="Wei J.T."/>
            <person name="Ye R.Z."/>
            <person name="Que T.C."/>
            <person name="Du C.H."/>
            <person name="Zhou Y.H."/>
            <person name="Cheng J.X."/>
            <person name="Dai P.F."/>
            <person name="Guo W.B."/>
            <person name="Han X.H."/>
            <person name="Huang E.J."/>
            <person name="Li L.F."/>
            <person name="Wei W."/>
            <person name="Gao Y.C."/>
            <person name="Liu J.Z."/>
            <person name="Shao H.Z."/>
            <person name="Wang X."/>
            <person name="Wang C.C."/>
            <person name="Yang T.C."/>
            <person name="Huo Q.B."/>
            <person name="Li W."/>
            <person name="Chen H.Y."/>
            <person name="Chen S.E."/>
            <person name="Zhou L.G."/>
            <person name="Ni X.B."/>
            <person name="Tian J.H."/>
            <person name="Sheng Y."/>
            <person name="Liu T."/>
            <person name="Pan Y.S."/>
            <person name="Xia L.Y."/>
            <person name="Li J."/>
            <person name="Zhao F."/>
            <person name="Cao W.C."/>
        </authorList>
    </citation>
    <scope>NUCLEOTIDE SEQUENCE [LARGE SCALE GENOMIC DNA]</scope>
    <source>
        <strain evidence="1">Iper-2018</strain>
    </source>
</reference>
<proteinExistence type="predicted"/>
<organism evidence="1 2">
    <name type="scientific">Ixodes persulcatus</name>
    <name type="common">Taiga tick</name>
    <dbReference type="NCBI Taxonomy" id="34615"/>
    <lineage>
        <taxon>Eukaryota</taxon>
        <taxon>Metazoa</taxon>
        <taxon>Ecdysozoa</taxon>
        <taxon>Arthropoda</taxon>
        <taxon>Chelicerata</taxon>
        <taxon>Arachnida</taxon>
        <taxon>Acari</taxon>
        <taxon>Parasitiformes</taxon>
        <taxon>Ixodida</taxon>
        <taxon>Ixodoidea</taxon>
        <taxon>Ixodidae</taxon>
        <taxon>Ixodinae</taxon>
        <taxon>Ixodes</taxon>
    </lineage>
</organism>
<evidence type="ECO:0000313" key="1">
    <source>
        <dbReference type="EMBL" id="KAG0411651.1"/>
    </source>
</evidence>
<name>A0AC60NWW9_IXOPE</name>
<protein>
    <submittedName>
        <fullName evidence="1">Uncharacterized protein</fullName>
    </submittedName>
</protein>